<dbReference type="InterPro" id="IPR002500">
    <property type="entry name" value="PAPS_reduct_dom"/>
</dbReference>
<feature type="region of interest" description="Disordered" evidence="4">
    <location>
        <begin position="200"/>
        <end position="224"/>
    </location>
</feature>
<evidence type="ECO:0000256" key="3">
    <source>
        <dbReference type="ARBA" id="ARBA00024327"/>
    </source>
</evidence>
<comment type="pathway">
    <text evidence="3">Sulfur metabolism; hydrogen sulfide biosynthesis; sulfite from sulfate.</text>
</comment>
<dbReference type="GO" id="GO:0004604">
    <property type="term" value="F:phosphoadenylyl-sulfate reductase (thioredoxin) activity"/>
    <property type="evidence" value="ECO:0007669"/>
    <property type="project" value="InterPro"/>
</dbReference>
<name>K1VT13_TRIAC</name>
<dbReference type="PANTHER" id="PTHR46509:SF1">
    <property type="entry name" value="PHOSPHOADENOSINE PHOSPHOSULFATE REDUCTASE"/>
    <property type="match status" value="1"/>
</dbReference>
<sequence length="256" mass="28385">MTVDSDVLTPQYSPEQLEQINKELDGKSPQEVLAWAIDNIDGLYQTTAFGLTGLAAVDMISKISQDREETHLVPLNVADTYIAPLHVYRPPGAETADEFAAKYGEKLWETDEASYDYLVKVEPAARAYKELGVRAVITGRRRSQGADRSNLAAVEVDERGLIKVNPLITWSFKEVKDYVDREGVPYNSLLDQGYKSIGDWHSTAKPDPNASDAGERSGRWQGKAKSECGLHTNYFEMKKKFEEKAAAQAAANAPVQ</sequence>
<dbReference type="OMA" id="PIARWTQ"/>
<dbReference type="EMBL" id="AMBO01000361">
    <property type="protein sequence ID" value="EKC99812.1"/>
    <property type="molecule type" value="Genomic_DNA"/>
</dbReference>
<evidence type="ECO:0000313" key="6">
    <source>
        <dbReference type="EMBL" id="EKC99812.1"/>
    </source>
</evidence>
<dbReference type="NCBIfam" id="NF002537">
    <property type="entry name" value="PRK02090.1"/>
    <property type="match status" value="1"/>
</dbReference>
<keyword evidence="2" id="KW-0560">Oxidoreductase</keyword>
<feature type="domain" description="Phosphoadenosine phosphosulphate reductase" evidence="5">
    <location>
        <begin position="68"/>
        <end position="204"/>
    </location>
</feature>
<dbReference type="AlphaFoldDB" id="K1VT13"/>
<keyword evidence="7" id="KW-1185">Reference proteome</keyword>
<dbReference type="OrthoDB" id="7869097at2759"/>
<dbReference type="eggNOG" id="KOG0189">
    <property type="taxonomic scope" value="Eukaryota"/>
</dbReference>
<dbReference type="GO" id="GO:0005737">
    <property type="term" value="C:cytoplasm"/>
    <property type="evidence" value="ECO:0007669"/>
    <property type="project" value="TreeGrafter"/>
</dbReference>
<dbReference type="InParanoid" id="K1VT13"/>
<dbReference type="GO" id="GO:0019379">
    <property type="term" value="P:sulfate assimilation, phosphoadenylyl sulfate reduction by phosphoadenylyl-sulfate reductase (thioredoxin)"/>
    <property type="evidence" value="ECO:0007669"/>
    <property type="project" value="InterPro"/>
</dbReference>
<evidence type="ECO:0000256" key="1">
    <source>
        <dbReference type="ARBA" id="ARBA00009732"/>
    </source>
</evidence>
<evidence type="ECO:0000259" key="5">
    <source>
        <dbReference type="Pfam" id="PF01507"/>
    </source>
</evidence>
<dbReference type="FunCoup" id="K1VT13">
    <property type="interactions" value="112"/>
</dbReference>
<gene>
    <name evidence="6" type="ORF">A1Q2_05891</name>
</gene>
<reference evidence="6 7" key="1">
    <citation type="journal article" date="2012" name="Eukaryot. Cell">
        <title>Genome sequence of the Trichosporon asahii environmental strain CBS 8904.</title>
        <authorList>
            <person name="Yang R.Y."/>
            <person name="Li H.T."/>
            <person name="Zhu H."/>
            <person name="Zhou G.P."/>
            <person name="Wang M."/>
            <person name="Wang L."/>
        </authorList>
    </citation>
    <scope>NUCLEOTIDE SEQUENCE [LARGE SCALE GENOMIC DNA]</scope>
    <source>
        <strain evidence="6 7">CBS 8904</strain>
    </source>
</reference>
<dbReference type="NCBIfam" id="TIGR00434">
    <property type="entry name" value="cysH"/>
    <property type="match status" value="1"/>
</dbReference>
<evidence type="ECO:0000313" key="7">
    <source>
        <dbReference type="Proteomes" id="UP000006757"/>
    </source>
</evidence>
<dbReference type="PIRSF" id="PIRSF000857">
    <property type="entry name" value="PAPS_reductase"/>
    <property type="match status" value="1"/>
</dbReference>
<comment type="caution">
    <text evidence="6">The sequence shown here is derived from an EMBL/GenBank/DDBJ whole genome shotgun (WGS) entry which is preliminary data.</text>
</comment>
<evidence type="ECO:0000256" key="4">
    <source>
        <dbReference type="SAM" id="MobiDB-lite"/>
    </source>
</evidence>
<dbReference type="SUPFAM" id="SSF52402">
    <property type="entry name" value="Adenine nucleotide alpha hydrolases-like"/>
    <property type="match status" value="1"/>
</dbReference>
<dbReference type="CDD" id="cd23945">
    <property type="entry name" value="PAPS_reductase"/>
    <property type="match status" value="1"/>
</dbReference>
<dbReference type="HOGENOM" id="CLU_044089_0_1_1"/>
<dbReference type="InterPro" id="IPR004511">
    <property type="entry name" value="PAPS/APS_Rdtase"/>
</dbReference>
<evidence type="ECO:0000256" key="2">
    <source>
        <dbReference type="ARBA" id="ARBA00023002"/>
    </source>
</evidence>
<proteinExistence type="inferred from homology"/>
<comment type="similarity">
    <text evidence="1">Belongs to the PAPS reductase family. CysH subfamily.</text>
</comment>
<dbReference type="Pfam" id="PF01507">
    <property type="entry name" value="PAPS_reduct"/>
    <property type="match status" value="1"/>
</dbReference>
<dbReference type="Gene3D" id="3.40.50.620">
    <property type="entry name" value="HUPs"/>
    <property type="match status" value="1"/>
</dbReference>
<dbReference type="STRING" id="1220162.K1VT13"/>
<dbReference type="InterPro" id="IPR014729">
    <property type="entry name" value="Rossmann-like_a/b/a_fold"/>
</dbReference>
<protein>
    <recommendedName>
        <fullName evidence="5">Phosphoadenosine phosphosulphate reductase domain-containing protein</fullName>
    </recommendedName>
</protein>
<feature type="compositionally biased region" description="Basic and acidic residues" evidence="4">
    <location>
        <begin position="213"/>
        <end position="224"/>
    </location>
</feature>
<dbReference type="Proteomes" id="UP000006757">
    <property type="component" value="Unassembled WGS sequence"/>
</dbReference>
<dbReference type="PANTHER" id="PTHR46509">
    <property type="entry name" value="PHOSPHOADENOSINE PHOSPHOSULFATE REDUCTASE"/>
    <property type="match status" value="1"/>
</dbReference>
<accession>K1VT13</accession>
<organism evidence="6 7">
    <name type="scientific">Trichosporon asahii var. asahii (strain CBS 8904)</name>
    <name type="common">Yeast</name>
    <dbReference type="NCBI Taxonomy" id="1220162"/>
    <lineage>
        <taxon>Eukaryota</taxon>
        <taxon>Fungi</taxon>
        <taxon>Dikarya</taxon>
        <taxon>Basidiomycota</taxon>
        <taxon>Agaricomycotina</taxon>
        <taxon>Tremellomycetes</taxon>
        <taxon>Trichosporonales</taxon>
        <taxon>Trichosporonaceae</taxon>
        <taxon>Trichosporon</taxon>
    </lineage>
</organism>